<proteinExistence type="predicted"/>
<evidence type="ECO:0000256" key="2">
    <source>
        <dbReference type="SAM" id="SignalP"/>
    </source>
</evidence>
<feature type="signal peptide" evidence="2">
    <location>
        <begin position="1"/>
        <end position="26"/>
    </location>
</feature>
<evidence type="ECO:0000313" key="4">
    <source>
        <dbReference type="Proteomes" id="UP000718564"/>
    </source>
</evidence>
<dbReference type="RefSeq" id="WP_169156398.1">
    <property type="nucleotide sequence ID" value="NZ_CAWPJE010000134.1"/>
</dbReference>
<dbReference type="Proteomes" id="UP000718564">
    <property type="component" value="Unassembled WGS sequence"/>
</dbReference>
<feature type="region of interest" description="Disordered" evidence="1">
    <location>
        <begin position="123"/>
        <end position="147"/>
    </location>
</feature>
<accession>A0ABX1PC48</accession>
<comment type="caution">
    <text evidence="3">The sequence shown here is derived from an EMBL/GenBank/DDBJ whole genome shotgun (WGS) entry which is preliminary data.</text>
</comment>
<keyword evidence="4" id="KW-1185">Reference proteome</keyword>
<keyword evidence="2" id="KW-0732">Signal</keyword>
<evidence type="ECO:0000313" key="3">
    <source>
        <dbReference type="EMBL" id="NMG21151.1"/>
    </source>
</evidence>
<feature type="chain" id="PRO_5046600388" evidence="2">
    <location>
        <begin position="27"/>
        <end position="147"/>
    </location>
</feature>
<organism evidence="3 4">
    <name type="scientific">Brasilonema bromeliae SPC951</name>
    <dbReference type="NCBI Taxonomy" id="385972"/>
    <lineage>
        <taxon>Bacteria</taxon>
        <taxon>Bacillati</taxon>
        <taxon>Cyanobacteriota</taxon>
        <taxon>Cyanophyceae</taxon>
        <taxon>Nostocales</taxon>
        <taxon>Scytonemataceae</taxon>
        <taxon>Brasilonema</taxon>
        <taxon>Bromeliae group (in: Brasilonema)</taxon>
    </lineage>
</organism>
<gene>
    <name evidence="3" type="ORF">DP116_17535</name>
</gene>
<evidence type="ECO:0000256" key="1">
    <source>
        <dbReference type="SAM" id="MobiDB-lite"/>
    </source>
</evidence>
<protein>
    <submittedName>
        <fullName evidence="3">P pilus assembly/Cpx signaling pathway, periplasmic inhibitor/zinc-resistance associated protein</fullName>
    </submittedName>
</protein>
<feature type="region of interest" description="Disordered" evidence="1">
    <location>
        <begin position="79"/>
        <end position="100"/>
    </location>
</feature>
<reference evidence="3 4" key="1">
    <citation type="submission" date="2018-06" db="EMBL/GenBank/DDBJ databases">
        <title>Comparative genomics of Brasilonema spp. strains.</title>
        <authorList>
            <person name="Alvarenga D.O."/>
            <person name="Fiore M.F."/>
            <person name="Varani A.M."/>
        </authorList>
    </citation>
    <scope>NUCLEOTIDE SEQUENCE [LARGE SCALE GENOMIC DNA]</scope>
    <source>
        <strain evidence="3 4">SPC951</strain>
    </source>
</reference>
<sequence length="147" mass="16526">MKLKNLSLICGAIALSLTTASFAVKAEANSSLPLVVAQSQEKEGSFQRLGLTSDQKAKIKEIRTNTRTEVDKILTEQQREQLKTARQNRQGKGGFAALNLSDDQKNQLKQVMQSQKTQIEAVLTPEQKQQLQKYRQEKGARRQQPNM</sequence>
<dbReference type="EMBL" id="QMEB01000141">
    <property type="protein sequence ID" value="NMG21151.1"/>
    <property type="molecule type" value="Genomic_DNA"/>
</dbReference>
<name>A0ABX1PC48_9CYAN</name>